<evidence type="ECO:0000313" key="3">
    <source>
        <dbReference type="Proteomes" id="UP000177141"/>
    </source>
</evidence>
<dbReference type="PANTHER" id="PTHR35458:SF2">
    <property type="entry name" value="SLR0755 PROTEIN"/>
    <property type="match status" value="1"/>
</dbReference>
<dbReference type="Proteomes" id="UP000177141">
    <property type="component" value="Unassembled WGS sequence"/>
</dbReference>
<accession>A0A1F7IRW7</accession>
<gene>
    <name evidence="2" type="ORF">A3A93_06665</name>
</gene>
<proteinExistence type="predicted"/>
<dbReference type="InterPro" id="IPR047140">
    <property type="entry name" value="LabA"/>
</dbReference>
<organism evidence="2 3">
    <name type="scientific">Candidatus Roizmanbacteria bacterium RIFCSPLOWO2_01_FULL_38_12</name>
    <dbReference type="NCBI Taxonomy" id="1802061"/>
    <lineage>
        <taxon>Bacteria</taxon>
        <taxon>Candidatus Roizmaniibacteriota</taxon>
    </lineage>
</organism>
<evidence type="ECO:0000313" key="2">
    <source>
        <dbReference type="EMBL" id="OGK46112.1"/>
    </source>
</evidence>
<reference evidence="2 3" key="1">
    <citation type="journal article" date="2016" name="Nat. Commun.">
        <title>Thousands of microbial genomes shed light on interconnected biogeochemical processes in an aquifer system.</title>
        <authorList>
            <person name="Anantharaman K."/>
            <person name="Brown C.T."/>
            <person name="Hug L.A."/>
            <person name="Sharon I."/>
            <person name="Castelle C.J."/>
            <person name="Probst A.J."/>
            <person name="Thomas B.C."/>
            <person name="Singh A."/>
            <person name="Wilkins M.J."/>
            <person name="Karaoz U."/>
            <person name="Brodie E.L."/>
            <person name="Williams K.H."/>
            <person name="Hubbard S.S."/>
            <person name="Banfield J.F."/>
        </authorList>
    </citation>
    <scope>NUCLEOTIDE SEQUENCE [LARGE SCALE GENOMIC DNA]</scope>
</reference>
<evidence type="ECO:0000259" key="1">
    <source>
        <dbReference type="Pfam" id="PF01936"/>
    </source>
</evidence>
<dbReference type="Pfam" id="PF01936">
    <property type="entry name" value="NYN"/>
    <property type="match status" value="1"/>
</dbReference>
<dbReference type="Gene3D" id="3.40.50.1010">
    <property type="entry name" value="5'-nuclease"/>
    <property type="match status" value="1"/>
</dbReference>
<dbReference type="PANTHER" id="PTHR35458">
    <property type="entry name" value="SLR0755 PROTEIN"/>
    <property type="match status" value="1"/>
</dbReference>
<dbReference type="GO" id="GO:0004540">
    <property type="term" value="F:RNA nuclease activity"/>
    <property type="evidence" value="ECO:0007669"/>
    <property type="project" value="InterPro"/>
</dbReference>
<protein>
    <recommendedName>
        <fullName evidence="1">NYN domain-containing protein</fullName>
    </recommendedName>
</protein>
<dbReference type="CDD" id="cd10911">
    <property type="entry name" value="PIN_LabA"/>
    <property type="match status" value="1"/>
</dbReference>
<dbReference type="EMBL" id="MGAL01000045">
    <property type="protein sequence ID" value="OGK46112.1"/>
    <property type="molecule type" value="Genomic_DNA"/>
</dbReference>
<dbReference type="InterPro" id="IPR021139">
    <property type="entry name" value="NYN"/>
</dbReference>
<dbReference type="AlphaFoldDB" id="A0A1F7IRW7"/>
<comment type="caution">
    <text evidence="2">The sequence shown here is derived from an EMBL/GenBank/DDBJ whole genome shotgun (WGS) entry which is preliminary data.</text>
</comment>
<sequence>MNIQLPKYINPKAKTSVYIDAANMFYSQKTMSFKINYQKLYRFIATSFNMRLISYYTGYDPQNEKQLKFLAKLEGFGYRVVSKPIKRINSKRKRVDKANVDVELAIDAVLECDSYDNLIIASGDSDFGYLLQVLKQKSKNILVMSSRGHISKELRQLSDVYIPLEKLKSEIAV</sequence>
<name>A0A1F7IRW7_9BACT</name>
<dbReference type="STRING" id="1802061.A3A93_06665"/>
<feature type="domain" description="NYN" evidence="1">
    <location>
        <begin position="14"/>
        <end position="165"/>
    </location>
</feature>